<evidence type="ECO:0000313" key="3">
    <source>
        <dbReference type="Proteomes" id="UP000321899"/>
    </source>
</evidence>
<keyword evidence="3" id="KW-1185">Reference proteome</keyword>
<protein>
    <submittedName>
        <fullName evidence="2">AAA family ATPase</fullName>
    </submittedName>
</protein>
<dbReference type="OrthoDB" id="9808684at2"/>
<dbReference type="PANTHER" id="PTHR34825:SF2">
    <property type="entry name" value="AAA-ATPASE-LIKE DOMAIN-CONTAINING PROTEIN"/>
    <property type="match status" value="1"/>
</dbReference>
<dbReference type="InterPro" id="IPR012547">
    <property type="entry name" value="PDDEXK_9"/>
</dbReference>
<accession>A0A5S5MDP8</accession>
<feature type="domain" description="AAA-ATPase-like" evidence="1">
    <location>
        <begin position="6"/>
        <end position="225"/>
    </location>
</feature>
<organism evidence="2 3">
    <name type="scientific">Desulfobotulus mexicanus</name>
    <dbReference type="NCBI Taxonomy" id="2586642"/>
    <lineage>
        <taxon>Bacteria</taxon>
        <taxon>Pseudomonadati</taxon>
        <taxon>Thermodesulfobacteriota</taxon>
        <taxon>Desulfobacteria</taxon>
        <taxon>Desulfobacterales</taxon>
        <taxon>Desulfobacteraceae</taxon>
        <taxon>Desulfobotulus</taxon>
    </lineage>
</organism>
<dbReference type="InterPro" id="IPR018631">
    <property type="entry name" value="AAA-ATPase-like_dom"/>
</dbReference>
<comment type="caution">
    <text evidence="2">The sequence shown here is derived from an EMBL/GenBank/DDBJ whole genome shotgun (WGS) entry which is preliminary data.</text>
</comment>
<dbReference type="AlphaFoldDB" id="A0A5S5MDP8"/>
<gene>
    <name evidence="2" type="ORF">FIM25_12870</name>
</gene>
<name>A0A5S5MDP8_9BACT</name>
<dbReference type="Pfam" id="PF09820">
    <property type="entry name" value="AAA-ATPase_like"/>
    <property type="match status" value="1"/>
</dbReference>
<dbReference type="Proteomes" id="UP000321899">
    <property type="component" value="Unassembled WGS sequence"/>
</dbReference>
<reference evidence="2 3" key="1">
    <citation type="submission" date="2019-06" db="EMBL/GenBank/DDBJ databases">
        <title>Desulfobotulus mexicanus sp. nov., a novel sulfate-reducing bacterium isolated from the sediment of an alkaline crater lake in Mexico.</title>
        <authorList>
            <person name="Hirschler-Rea A."/>
        </authorList>
    </citation>
    <scope>NUCLEOTIDE SEQUENCE [LARGE SCALE GENOMIC DNA]</scope>
    <source>
        <strain evidence="2 3">PAR22N</strain>
    </source>
</reference>
<proteinExistence type="predicted"/>
<sequence length="571" mass="66206">MSRKIPYAVASYEKIVQENYHFVDKTRFIHELERYEVPVFLRPRRFGKSLWCSILECYYDINAKDQFETLFGHTDIGRTPSPLKNSHLVLRFDFSKIKVSNRLEEIEISFKEECLNSFGLFLNQYKIFLPDFIQPESRDASTMLARILQTVRMNNAPPVHIIIDEYDNFTNQLLTTRQDRLYNALTTGDSFLRSFYKVIKAGVGEGSVARVFITGVLPVTMDDLTSDFNIGQVITLKEHVLEMLGFTQDEVESYVDAIFQEQAFPESLKARVLEDLKTHYNGYRLLPDAENPLYNSTICNFYLNDLVLGKGKIPVETMDDNLRVSVDWLRRLAGGDHPARELLEHLMLEGTMRADLSMLRSRFSMNRFFSPEFLPISLYYLGMVTFKAEFRMGFPNLSTKRIFAEYFNELEKIDVSSGYAEIFEAFLENGDMAELFAGYWKTYVGQIPAQAFDKANENFFRTTFFELCARFLTRHLFIAIEVKRPSGRSDFEAIGRPGSRFDGKAHVLEFKHLSRQKAAELNFEKMEGPRPDEMEQVGRYARDLKAQWPELTVFSHVVYTVAGSGFRFFSL</sequence>
<dbReference type="RefSeq" id="WP_139449987.1">
    <property type="nucleotide sequence ID" value="NZ_VDMB01000019.1"/>
</dbReference>
<evidence type="ECO:0000313" key="2">
    <source>
        <dbReference type="EMBL" id="TYT73824.1"/>
    </source>
</evidence>
<dbReference type="EMBL" id="VDMB01000019">
    <property type="protein sequence ID" value="TYT73824.1"/>
    <property type="molecule type" value="Genomic_DNA"/>
</dbReference>
<evidence type="ECO:0000259" key="1">
    <source>
        <dbReference type="Pfam" id="PF09820"/>
    </source>
</evidence>
<dbReference type="Pfam" id="PF08011">
    <property type="entry name" value="PDDEXK_9"/>
    <property type="match status" value="1"/>
</dbReference>
<dbReference type="PANTHER" id="PTHR34825">
    <property type="entry name" value="CONSERVED PROTEIN, WITH A WEAK D-GALACTARATE DEHYDRATASE/ALTRONATE HYDROLASE DOMAIN"/>
    <property type="match status" value="1"/>
</dbReference>